<dbReference type="EMBL" id="ABCK01000031">
    <property type="protein sequence ID" value="EDM25366.1"/>
    <property type="molecule type" value="Genomic_DNA"/>
</dbReference>
<protein>
    <submittedName>
        <fullName evidence="1">Uncharacterized protein</fullName>
    </submittedName>
</protein>
<gene>
    <name evidence="1" type="ORF">LNTAR_22010</name>
</gene>
<name>A6DSL3_9BACT</name>
<dbReference type="RefSeq" id="WP_007280822.1">
    <property type="nucleotide sequence ID" value="NZ_ABCK01000031.1"/>
</dbReference>
<comment type="caution">
    <text evidence="1">The sequence shown here is derived from an EMBL/GenBank/DDBJ whole genome shotgun (WGS) entry which is preliminary data.</text>
</comment>
<dbReference type="Proteomes" id="UP000004947">
    <property type="component" value="Unassembled WGS sequence"/>
</dbReference>
<reference evidence="1 2" key="1">
    <citation type="journal article" date="2010" name="J. Bacteriol.">
        <title>Genome sequence of Lentisphaera araneosa HTCC2155T, the type species of the order Lentisphaerales in the phylum Lentisphaerae.</title>
        <authorList>
            <person name="Thrash J.C."/>
            <person name="Cho J.C."/>
            <person name="Vergin K.L."/>
            <person name="Morris R.M."/>
            <person name="Giovannoni S.J."/>
        </authorList>
    </citation>
    <scope>NUCLEOTIDE SEQUENCE [LARGE SCALE GENOMIC DNA]</scope>
    <source>
        <strain evidence="1 2">HTCC2155</strain>
    </source>
</reference>
<evidence type="ECO:0000313" key="1">
    <source>
        <dbReference type="EMBL" id="EDM25366.1"/>
    </source>
</evidence>
<evidence type="ECO:0000313" key="2">
    <source>
        <dbReference type="Proteomes" id="UP000004947"/>
    </source>
</evidence>
<sequence length="143" mass="16096">MKYFIGLVSLFISVSAWAKIDMRQYKESVQLGEQIVSISKAEIIINKMPSIGEQKSKRYMIVNLNMNDGKKIVSEYKILSLSFPGCTRRFHKKVSEIRESGCVVRALPSWAGKGVLVALEIEDAQGKKTKLKASPTEMTVHLF</sequence>
<dbReference type="AlphaFoldDB" id="A6DSL3"/>
<keyword evidence="2" id="KW-1185">Reference proteome</keyword>
<accession>A6DSL3</accession>
<proteinExistence type="predicted"/>
<organism evidence="1 2">
    <name type="scientific">Lentisphaera araneosa HTCC2155</name>
    <dbReference type="NCBI Taxonomy" id="313628"/>
    <lineage>
        <taxon>Bacteria</taxon>
        <taxon>Pseudomonadati</taxon>
        <taxon>Lentisphaerota</taxon>
        <taxon>Lentisphaeria</taxon>
        <taxon>Lentisphaerales</taxon>
        <taxon>Lentisphaeraceae</taxon>
        <taxon>Lentisphaera</taxon>
    </lineage>
</organism>